<dbReference type="GO" id="GO:0051301">
    <property type="term" value="P:cell division"/>
    <property type="evidence" value="ECO:0007669"/>
    <property type="project" value="UniProtKB-KW"/>
</dbReference>
<protein>
    <recommendedName>
        <fullName evidence="10">UDP-N-acetylglucosamine--N-acetylmuramyl-(pentapeptide) pyrophosphoryl-undecaprenol N-acetylglucosamine transferase</fullName>
        <ecNumber evidence="10">2.4.1.227</ecNumber>
    </recommendedName>
    <alternativeName>
        <fullName evidence="10">Undecaprenyl-PP-MurNAc-pentapeptide-UDPGlcNAc GlcNAc transferase</fullName>
    </alternativeName>
</protein>
<dbReference type="GO" id="GO:0071555">
    <property type="term" value="P:cell wall organization"/>
    <property type="evidence" value="ECO:0007669"/>
    <property type="project" value="UniProtKB-KW"/>
</dbReference>
<comment type="caution">
    <text evidence="10">Lacks conserved residue(s) required for the propagation of feature annotation.</text>
</comment>
<comment type="caution">
    <text evidence="13">The sequence shown here is derived from an EMBL/GenBank/DDBJ whole genome shotgun (WGS) entry which is preliminary data.</text>
</comment>
<evidence type="ECO:0000259" key="12">
    <source>
        <dbReference type="Pfam" id="PF04101"/>
    </source>
</evidence>
<evidence type="ECO:0000259" key="11">
    <source>
        <dbReference type="Pfam" id="PF03033"/>
    </source>
</evidence>
<keyword evidence="5 10" id="KW-0133">Cell shape</keyword>
<dbReference type="InterPro" id="IPR004276">
    <property type="entry name" value="GlycoTrans_28_N"/>
</dbReference>
<evidence type="ECO:0000256" key="7">
    <source>
        <dbReference type="ARBA" id="ARBA00023136"/>
    </source>
</evidence>
<dbReference type="Pfam" id="PF04101">
    <property type="entry name" value="Glyco_tran_28_C"/>
    <property type="match status" value="1"/>
</dbReference>
<keyword evidence="9 10" id="KW-0961">Cell wall biogenesis/degradation</keyword>
<comment type="pathway">
    <text evidence="10">Cell wall biogenesis; peptidoglycan biosynthesis.</text>
</comment>
<dbReference type="GO" id="GO:0005975">
    <property type="term" value="P:carbohydrate metabolic process"/>
    <property type="evidence" value="ECO:0007669"/>
    <property type="project" value="InterPro"/>
</dbReference>
<evidence type="ECO:0000256" key="5">
    <source>
        <dbReference type="ARBA" id="ARBA00022960"/>
    </source>
</evidence>
<evidence type="ECO:0000256" key="8">
    <source>
        <dbReference type="ARBA" id="ARBA00023306"/>
    </source>
</evidence>
<evidence type="ECO:0000256" key="4">
    <source>
        <dbReference type="ARBA" id="ARBA00022679"/>
    </source>
</evidence>
<evidence type="ECO:0000313" key="13">
    <source>
        <dbReference type="EMBL" id="HIU20709.1"/>
    </source>
</evidence>
<dbReference type="Proteomes" id="UP000824088">
    <property type="component" value="Unassembled WGS sequence"/>
</dbReference>
<reference evidence="13" key="2">
    <citation type="journal article" date="2021" name="PeerJ">
        <title>Extensive microbial diversity within the chicken gut microbiome revealed by metagenomics and culture.</title>
        <authorList>
            <person name="Gilroy R."/>
            <person name="Ravi A."/>
            <person name="Getino M."/>
            <person name="Pursley I."/>
            <person name="Horton D.L."/>
            <person name="Alikhan N.F."/>
            <person name="Baker D."/>
            <person name="Gharbi K."/>
            <person name="Hall N."/>
            <person name="Watson M."/>
            <person name="Adriaenssens E.M."/>
            <person name="Foster-Nyarko E."/>
            <person name="Jarju S."/>
            <person name="Secka A."/>
            <person name="Antonio M."/>
            <person name="Oren A."/>
            <person name="Chaudhuri R.R."/>
            <person name="La Ragione R."/>
            <person name="Hildebrand F."/>
            <person name="Pallen M.J."/>
        </authorList>
    </citation>
    <scope>NUCLEOTIDE SEQUENCE</scope>
    <source>
        <strain evidence="13">1063</strain>
    </source>
</reference>
<proteinExistence type="inferred from homology"/>
<keyword evidence="8 10" id="KW-0131">Cell cycle</keyword>
<organism evidence="13 14">
    <name type="scientific">Candidatus Limadaptatus stercorigallinarum</name>
    <dbReference type="NCBI Taxonomy" id="2840845"/>
    <lineage>
        <taxon>Bacteria</taxon>
        <taxon>Bacillati</taxon>
        <taxon>Bacillota</taxon>
        <taxon>Clostridia</taxon>
        <taxon>Eubacteriales</taxon>
        <taxon>Candidatus Limadaptatus</taxon>
    </lineage>
</organism>
<feature type="binding site" evidence="10">
    <location>
        <position position="287"/>
    </location>
    <ligand>
        <name>UDP-N-acetyl-alpha-D-glucosamine</name>
        <dbReference type="ChEBI" id="CHEBI:57705"/>
    </ligand>
</feature>
<comment type="catalytic activity">
    <reaction evidence="10">
        <text>di-trans,octa-cis-undecaprenyl diphospho-N-acetyl-alpha-D-muramoyl-L-alanyl-D-glutamyl-meso-2,6-diaminopimeloyl-D-alanyl-D-alanine + UDP-N-acetyl-alpha-D-glucosamine = di-trans,octa-cis-undecaprenyl diphospho-[N-acetyl-alpha-D-glucosaminyl-(1-&gt;4)]-N-acetyl-alpha-D-muramoyl-L-alanyl-D-glutamyl-meso-2,6-diaminopimeloyl-D-alanyl-D-alanine + UDP + H(+)</text>
        <dbReference type="Rhea" id="RHEA:31227"/>
        <dbReference type="ChEBI" id="CHEBI:15378"/>
        <dbReference type="ChEBI" id="CHEBI:57705"/>
        <dbReference type="ChEBI" id="CHEBI:58223"/>
        <dbReference type="ChEBI" id="CHEBI:61387"/>
        <dbReference type="ChEBI" id="CHEBI:61388"/>
        <dbReference type="EC" id="2.4.1.227"/>
    </reaction>
</comment>
<keyword evidence="1 10" id="KW-1003">Cell membrane</keyword>
<dbReference type="GO" id="GO:0009252">
    <property type="term" value="P:peptidoglycan biosynthetic process"/>
    <property type="evidence" value="ECO:0007669"/>
    <property type="project" value="UniProtKB-UniRule"/>
</dbReference>
<name>A0A9D1L0R6_9FIRM</name>
<dbReference type="GO" id="GO:0008360">
    <property type="term" value="P:regulation of cell shape"/>
    <property type="evidence" value="ECO:0007669"/>
    <property type="project" value="UniProtKB-KW"/>
</dbReference>
<dbReference type="PANTHER" id="PTHR21015:SF22">
    <property type="entry name" value="GLYCOSYLTRANSFERASE"/>
    <property type="match status" value="1"/>
</dbReference>
<dbReference type="Pfam" id="PF03033">
    <property type="entry name" value="Glyco_transf_28"/>
    <property type="match status" value="1"/>
</dbReference>
<reference evidence="13" key="1">
    <citation type="submission" date="2020-10" db="EMBL/GenBank/DDBJ databases">
        <authorList>
            <person name="Gilroy R."/>
        </authorList>
    </citation>
    <scope>NUCLEOTIDE SEQUENCE</scope>
    <source>
        <strain evidence="13">1063</strain>
    </source>
</reference>
<feature type="binding site" evidence="10">
    <location>
        <position position="163"/>
    </location>
    <ligand>
        <name>UDP-N-acetyl-alpha-D-glucosamine</name>
        <dbReference type="ChEBI" id="CHEBI:57705"/>
    </ligand>
</feature>
<dbReference type="CDD" id="cd03785">
    <property type="entry name" value="GT28_MurG"/>
    <property type="match status" value="1"/>
</dbReference>
<comment type="similarity">
    <text evidence="10">Belongs to the glycosyltransferase 28 family. MurG subfamily.</text>
</comment>
<dbReference type="AlphaFoldDB" id="A0A9D1L0R6"/>
<feature type="binding site" evidence="10">
    <location>
        <position position="193"/>
    </location>
    <ligand>
        <name>UDP-N-acetyl-alpha-D-glucosamine</name>
        <dbReference type="ChEBI" id="CHEBI:57705"/>
    </ligand>
</feature>
<keyword evidence="3 10" id="KW-0328">Glycosyltransferase</keyword>
<evidence type="ECO:0000256" key="1">
    <source>
        <dbReference type="ARBA" id="ARBA00022475"/>
    </source>
</evidence>
<gene>
    <name evidence="10" type="primary">murG</name>
    <name evidence="13" type="ORF">IAD51_00490</name>
</gene>
<sequence>MKKILLAGGGTGGHIYPNLALLPALSRLDIEAVYGGEEGDSAEARAAKRAGLDFYGVPCIKLVRSFSPAGVDNNLSVPRVLSAGKRAAEKILSEEKPALVFSKGGFAALPFVLAAAALKIPVICHESDSTPGLSNKIAKIKGAKALTAYPGSSFGEFVGMPVREELFCKNRALARASLGIPSTENVLLVTGGSSGAQALNDALLRMLPELEERCVVVHVTGRGKAEKGRARSARYIPLEYSDDMGTLYAASDAVLSRAGATAVAELAALGKRAVLVPLPKGISRGDQIPNAELAAKHGARIVTQDGDLAAKLLPVLLHAFALPPMTRISSDANGKIASVIDVTMRRGVKCNDKKR</sequence>
<comment type="function">
    <text evidence="10">Cell wall formation. Catalyzes the transfer of a GlcNAc subunit on undecaprenyl-pyrophosphoryl-MurNAc-pentapeptide (lipid intermediate I) to form undecaprenyl-pyrophosphoryl-MurNAc-(pentapeptide)GlcNAc (lipid intermediate II).</text>
</comment>
<keyword evidence="6 10" id="KW-0573">Peptidoglycan synthesis</keyword>
<comment type="subcellular location">
    <subcellularLocation>
        <location evidence="10">Cell membrane</location>
        <topology evidence="10">Peripheral membrane protein</topology>
        <orientation evidence="10">Cytoplasmic side</orientation>
    </subcellularLocation>
</comment>
<evidence type="ECO:0000256" key="9">
    <source>
        <dbReference type="ARBA" id="ARBA00023316"/>
    </source>
</evidence>
<dbReference type="InterPro" id="IPR006009">
    <property type="entry name" value="GlcNAc_MurG"/>
</dbReference>
<dbReference type="EMBL" id="DVMN01000007">
    <property type="protein sequence ID" value="HIU20709.1"/>
    <property type="molecule type" value="Genomic_DNA"/>
</dbReference>
<dbReference type="EC" id="2.4.1.227" evidence="10"/>
<dbReference type="Gene3D" id="3.40.50.2000">
    <property type="entry name" value="Glycogen Phosphorylase B"/>
    <property type="match status" value="2"/>
</dbReference>
<keyword evidence="4 10" id="KW-0808">Transferase</keyword>
<dbReference type="GO" id="GO:0050511">
    <property type="term" value="F:undecaprenyldiphospho-muramoylpentapeptide beta-N-acetylglucosaminyltransferase activity"/>
    <property type="evidence" value="ECO:0007669"/>
    <property type="project" value="UniProtKB-UniRule"/>
</dbReference>
<dbReference type="SUPFAM" id="SSF53756">
    <property type="entry name" value="UDP-Glycosyltransferase/glycogen phosphorylase"/>
    <property type="match status" value="1"/>
</dbReference>
<evidence type="ECO:0000256" key="2">
    <source>
        <dbReference type="ARBA" id="ARBA00022618"/>
    </source>
</evidence>
<dbReference type="InterPro" id="IPR007235">
    <property type="entry name" value="Glyco_trans_28_C"/>
</dbReference>
<evidence type="ECO:0000256" key="6">
    <source>
        <dbReference type="ARBA" id="ARBA00022984"/>
    </source>
</evidence>
<dbReference type="HAMAP" id="MF_00033">
    <property type="entry name" value="MurG"/>
    <property type="match status" value="1"/>
</dbReference>
<dbReference type="GO" id="GO:0005886">
    <property type="term" value="C:plasma membrane"/>
    <property type="evidence" value="ECO:0007669"/>
    <property type="project" value="UniProtKB-SubCell"/>
</dbReference>
<dbReference type="PANTHER" id="PTHR21015">
    <property type="entry name" value="UDP-N-ACETYLGLUCOSAMINE--N-ACETYLMURAMYL-(PENTAPEPTIDE) PYROPHOSPHORYL-UNDECAPRENOL N-ACETYLGLUCOSAMINE TRANSFERASE 1"/>
    <property type="match status" value="1"/>
</dbReference>
<evidence type="ECO:0000313" key="14">
    <source>
        <dbReference type="Proteomes" id="UP000824088"/>
    </source>
</evidence>
<keyword evidence="7 10" id="KW-0472">Membrane</keyword>
<evidence type="ECO:0000256" key="10">
    <source>
        <dbReference type="HAMAP-Rule" id="MF_00033"/>
    </source>
</evidence>
<accession>A0A9D1L0R6</accession>
<feature type="binding site" evidence="10">
    <location>
        <begin position="11"/>
        <end position="13"/>
    </location>
    <ligand>
        <name>UDP-N-acetyl-alpha-D-glucosamine</name>
        <dbReference type="ChEBI" id="CHEBI:57705"/>
    </ligand>
</feature>
<evidence type="ECO:0000256" key="3">
    <source>
        <dbReference type="ARBA" id="ARBA00022676"/>
    </source>
</evidence>
<keyword evidence="2 10" id="KW-0132">Cell division</keyword>
<feature type="domain" description="Glycosyl transferase family 28 C-terminal" evidence="12">
    <location>
        <begin position="186"/>
        <end position="320"/>
    </location>
</feature>
<feature type="domain" description="Glycosyltransferase family 28 N-terminal" evidence="11">
    <location>
        <begin position="4"/>
        <end position="139"/>
    </location>
</feature>